<evidence type="ECO:0000259" key="12">
    <source>
        <dbReference type="PROSITE" id="PS50989"/>
    </source>
</evidence>
<comment type="subcellular location">
    <subcellularLocation>
        <location evidence="10">Cytoplasm</location>
    </subcellularLocation>
</comment>
<dbReference type="NCBIfam" id="NF041504">
    <property type="entry name" value="AccA_sub"/>
    <property type="match status" value="1"/>
</dbReference>
<dbReference type="Proteomes" id="UP000782880">
    <property type="component" value="Unassembled WGS sequence"/>
</dbReference>
<keyword evidence="5 10" id="KW-0276">Fatty acid metabolism</keyword>
<evidence type="ECO:0000256" key="4">
    <source>
        <dbReference type="ARBA" id="ARBA00022741"/>
    </source>
</evidence>
<dbReference type="HAMAP" id="MF_00823">
    <property type="entry name" value="AcetylCoA_CT_alpha"/>
    <property type="match status" value="1"/>
</dbReference>
<dbReference type="GO" id="GO:0006633">
    <property type="term" value="P:fatty acid biosynthetic process"/>
    <property type="evidence" value="ECO:0007669"/>
    <property type="project" value="UniProtKB-KW"/>
</dbReference>
<keyword evidence="2 10" id="KW-0444">Lipid biosynthesis</keyword>
<evidence type="ECO:0000256" key="5">
    <source>
        <dbReference type="ARBA" id="ARBA00022832"/>
    </source>
</evidence>
<keyword evidence="6 10" id="KW-0067">ATP-binding</keyword>
<evidence type="ECO:0000313" key="14">
    <source>
        <dbReference type="Proteomes" id="UP000782880"/>
    </source>
</evidence>
<evidence type="ECO:0000256" key="7">
    <source>
        <dbReference type="ARBA" id="ARBA00023098"/>
    </source>
</evidence>
<comment type="function">
    <text evidence="10">Component of the acetyl coenzyme A carboxylase (ACC) complex. First, biotin carboxylase catalyzes the carboxylation of biotin on its carrier protein (BCCP) and then the CO(2) group is transferred by the carboxyltransferase to acetyl-CoA to form malonyl-CoA.</text>
</comment>
<reference evidence="13" key="2">
    <citation type="submission" date="2021-09" db="EMBL/GenBank/DDBJ databases">
        <authorList>
            <person name="Gilroy R."/>
        </authorList>
    </citation>
    <scope>NUCLEOTIDE SEQUENCE</scope>
    <source>
        <strain evidence="13">ChiBcec21-2208</strain>
    </source>
</reference>
<evidence type="ECO:0000256" key="6">
    <source>
        <dbReference type="ARBA" id="ARBA00022840"/>
    </source>
</evidence>
<evidence type="ECO:0000256" key="1">
    <source>
        <dbReference type="ARBA" id="ARBA00004956"/>
    </source>
</evidence>
<evidence type="ECO:0000256" key="2">
    <source>
        <dbReference type="ARBA" id="ARBA00022516"/>
    </source>
</evidence>
<comment type="catalytic activity">
    <reaction evidence="9 10">
        <text>N(6)-carboxybiotinyl-L-lysyl-[protein] + acetyl-CoA = N(6)-biotinyl-L-lysyl-[protein] + malonyl-CoA</text>
        <dbReference type="Rhea" id="RHEA:54728"/>
        <dbReference type="Rhea" id="RHEA-COMP:10505"/>
        <dbReference type="Rhea" id="RHEA-COMP:10506"/>
        <dbReference type="ChEBI" id="CHEBI:57288"/>
        <dbReference type="ChEBI" id="CHEBI:57384"/>
        <dbReference type="ChEBI" id="CHEBI:83144"/>
        <dbReference type="ChEBI" id="CHEBI:83145"/>
        <dbReference type="EC" id="2.1.3.15"/>
    </reaction>
</comment>
<keyword evidence="13" id="KW-0436">Ligase</keyword>
<comment type="pathway">
    <text evidence="1 10">Lipid metabolism; malonyl-CoA biosynthesis; malonyl-CoA from acetyl-CoA: step 1/1.</text>
</comment>
<dbReference type="GO" id="GO:0016743">
    <property type="term" value="F:carboxyl- or carbamoyltransferase activity"/>
    <property type="evidence" value="ECO:0007669"/>
    <property type="project" value="UniProtKB-UniRule"/>
</dbReference>
<sequence length="323" mass="35885">MIKDILKEVESLDQRIDALQSPAPEDDAEKQLLGEEPTVREDSESLEELEARRTALLEQCRDLTSADRVFLARHQGRPRVDEYIRELFTDFFEQRGDRQCSDDQSIFGGIARYKGIPVTVLGHRKGSTLEENMRFRFGMPEPDGYRKALRLMKQAEKFGRPIITFIDTPGAYPGKEAEERGQGEAIARNLAEMSGLTVPIISVVTGEGSSGGALGIGVANRILMLENAVYSVLSPEGFASILWKDSSRSGEACDIMKLTAQDLLADGVVEEVIPEPLGGAQRDHKQLFASLDAALERHLTQLCKMNGKALADQRYKKYRQIGL</sequence>
<dbReference type="NCBIfam" id="NF004344">
    <property type="entry name" value="PRK05724.1"/>
    <property type="match status" value="1"/>
</dbReference>
<dbReference type="Pfam" id="PF03255">
    <property type="entry name" value="ACCA"/>
    <property type="match status" value="1"/>
</dbReference>
<name>A0A921IK64_9FIRM</name>
<comment type="caution">
    <text evidence="13">The sequence shown here is derived from an EMBL/GenBank/DDBJ whole genome shotgun (WGS) entry which is preliminary data.</text>
</comment>
<feature type="domain" description="CoA carboxyltransferase C-terminal" evidence="12">
    <location>
        <begin position="44"/>
        <end position="301"/>
    </location>
</feature>
<reference evidence="13" key="1">
    <citation type="journal article" date="2021" name="PeerJ">
        <title>Extensive microbial diversity within the chicken gut microbiome revealed by metagenomics and culture.</title>
        <authorList>
            <person name="Gilroy R."/>
            <person name="Ravi A."/>
            <person name="Getino M."/>
            <person name="Pursley I."/>
            <person name="Horton D.L."/>
            <person name="Alikhan N.F."/>
            <person name="Baker D."/>
            <person name="Gharbi K."/>
            <person name="Hall N."/>
            <person name="Watson M."/>
            <person name="Adriaenssens E.M."/>
            <person name="Foster-Nyarko E."/>
            <person name="Jarju S."/>
            <person name="Secka A."/>
            <person name="Antonio M."/>
            <person name="Oren A."/>
            <person name="Chaudhuri R.R."/>
            <person name="La Ragione R."/>
            <person name="Hildebrand F."/>
            <person name="Pallen M.J."/>
        </authorList>
    </citation>
    <scope>NUCLEOTIDE SEQUENCE</scope>
    <source>
        <strain evidence="13">ChiBcec21-2208</strain>
    </source>
</reference>
<feature type="region of interest" description="Disordered" evidence="11">
    <location>
        <begin position="16"/>
        <end position="46"/>
    </location>
</feature>
<evidence type="ECO:0000313" key="13">
    <source>
        <dbReference type="EMBL" id="HJG27278.1"/>
    </source>
</evidence>
<dbReference type="GO" id="GO:0005524">
    <property type="term" value="F:ATP binding"/>
    <property type="evidence" value="ECO:0007669"/>
    <property type="project" value="UniProtKB-KW"/>
</dbReference>
<keyword evidence="3 10" id="KW-0808">Transferase</keyword>
<dbReference type="Gene3D" id="3.90.226.10">
    <property type="entry name" value="2-enoyl-CoA Hydratase, Chain A, domain 1"/>
    <property type="match status" value="1"/>
</dbReference>
<dbReference type="PRINTS" id="PR01069">
    <property type="entry name" value="ACCCTRFRASEA"/>
</dbReference>
<evidence type="ECO:0000256" key="9">
    <source>
        <dbReference type="ARBA" id="ARBA00049152"/>
    </source>
</evidence>
<dbReference type="InterPro" id="IPR011763">
    <property type="entry name" value="COA_CT_C"/>
</dbReference>
<dbReference type="PANTHER" id="PTHR42853">
    <property type="entry name" value="ACETYL-COENZYME A CARBOXYLASE CARBOXYL TRANSFERASE SUBUNIT ALPHA"/>
    <property type="match status" value="1"/>
</dbReference>
<keyword evidence="10" id="KW-0963">Cytoplasm</keyword>
<evidence type="ECO:0000256" key="11">
    <source>
        <dbReference type="SAM" id="MobiDB-lite"/>
    </source>
</evidence>
<proteinExistence type="inferred from homology"/>
<dbReference type="PANTHER" id="PTHR42853:SF3">
    <property type="entry name" value="ACETYL-COENZYME A CARBOXYLASE CARBOXYL TRANSFERASE SUBUNIT ALPHA, CHLOROPLASTIC"/>
    <property type="match status" value="1"/>
</dbReference>
<gene>
    <name evidence="10" type="primary">accA</name>
    <name evidence="13" type="ORF">K8V20_01340</name>
</gene>
<dbReference type="GO" id="GO:0003989">
    <property type="term" value="F:acetyl-CoA carboxylase activity"/>
    <property type="evidence" value="ECO:0007669"/>
    <property type="project" value="InterPro"/>
</dbReference>
<dbReference type="AlphaFoldDB" id="A0A921IK64"/>
<protein>
    <recommendedName>
        <fullName evidence="10">Acetyl-coenzyme A carboxylase carboxyl transferase subunit alpha</fullName>
        <shortName evidence="10">ACCase subunit alpha</shortName>
        <shortName evidence="10">Acetyl-CoA carboxylase carboxyltransferase subunit alpha</shortName>
        <ecNumber evidence="10">2.1.3.15</ecNumber>
    </recommendedName>
</protein>
<keyword evidence="8 10" id="KW-0275">Fatty acid biosynthesis</keyword>
<dbReference type="SUPFAM" id="SSF52096">
    <property type="entry name" value="ClpP/crotonase"/>
    <property type="match status" value="1"/>
</dbReference>
<organism evidence="13 14">
    <name type="scientific">Subdoligranulum variabile</name>
    <dbReference type="NCBI Taxonomy" id="214851"/>
    <lineage>
        <taxon>Bacteria</taxon>
        <taxon>Bacillati</taxon>
        <taxon>Bacillota</taxon>
        <taxon>Clostridia</taxon>
        <taxon>Eubacteriales</taxon>
        <taxon>Oscillospiraceae</taxon>
        <taxon>Subdoligranulum</taxon>
    </lineage>
</organism>
<dbReference type="EMBL" id="DYVE01000042">
    <property type="protein sequence ID" value="HJG27278.1"/>
    <property type="molecule type" value="Genomic_DNA"/>
</dbReference>
<dbReference type="InterPro" id="IPR001095">
    <property type="entry name" value="Acetyl_CoA_COase_a_su"/>
</dbReference>
<dbReference type="EC" id="2.1.3.15" evidence="10"/>
<dbReference type="GO" id="GO:2001295">
    <property type="term" value="P:malonyl-CoA biosynthetic process"/>
    <property type="evidence" value="ECO:0007669"/>
    <property type="project" value="UniProtKB-UniRule"/>
</dbReference>
<comment type="subunit">
    <text evidence="10">Acetyl-CoA carboxylase is a heterohexamer composed of biotin carboxyl carrier protein (AccB), biotin carboxylase (AccC) and two subunits each of ACCase subunit alpha (AccA) and ACCase subunit beta (AccD).</text>
</comment>
<keyword evidence="4 10" id="KW-0547">Nucleotide-binding</keyword>
<evidence type="ECO:0000256" key="8">
    <source>
        <dbReference type="ARBA" id="ARBA00023160"/>
    </source>
</evidence>
<dbReference type="PROSITE" id="PS50989">
    <property type="entry name" value="COA_CT_CTER"/>
    <property type="match status" value="1"/>
</dbReference>
<evidence type="ECO:0000256" key="3">
    <source>
        <dbReference type="ARBA" id="ARBA00022679"/>
    </source>
</evidence>
<keyword evidence="7 10" id="KW-0443">Lipid metabolism</keyword>
<feature type="compositionally biased region" description="Basic and acidic residues" evidence="11">
    <location>
        <begin position="29"/>
        <end position="46"/>
    </location>
</feature>
<dbReference type="NCBIfam" id="TIGR00513">
    <property type="entry name" value="accA"/>
    <property type="match status" value="1"/>
</dbReference>
<dbReference type="GO" id="GO:0009317">
    <property type="term" value="C:acetyl-CoA carboxylase complex"/>
    <property type="evidence" value="ECO:0007669"/>
    <property type="project" value="InterPro"/>
</dbReference>
<dbReference type="InterPro" id="IPR029045">
    <property type="entry name" value="ClpP/crotonase-like_dom_sf"/>
</dbReference>
<accession>A0A921IK64</accession>
<comment type="similarity">
    <text evidence="10">Belongs to the AccA family.</text>
</comment>
<evidence type="ECO:0000256" key="10">
    <source>
        <dbReference type="HAMAP-Rule" id="MF_00823"/>
    </source>
</evidence>